<dbReference type="Pfam" id="PF05916">
    <property type="entry name" value="Sld5"/>
    <property type="match status" value="1"/>
</dbReference>
<dbReference type="Proteomes" id="UP000053201">
    <property type="component" value="Unassembled WGS sequence"/>
</dbReference>
<dbReference type="InterPro" id="IPR021151">
    <property type="entry name" value="GINS_A"/>
</dbReference>
<dbReference type="SUPFAM" id="SSF158573">
    <property type="entry name" value="GINS helical bundle-like"/>
    <property type="match status" value="1"/>
</dbReference>
<dbReference type="RefSeq" id="XP_016604510.1">
    <property type="nucleotide sequence ID" value="XM_016756213.1"/>
</dbReference>
<name>A0A0L0H4N2_SPIPD</name>
<keyword evidence="10" id="KW-1185">Reference proteome</keyword>
<organism evidence="9 10">
    <name type="scientific">Spizellomyces punctatus (strain DAOM BR117)</name>
    <dbReference type="NCBI Taxonomy" id="645134"/>
    <lineage>
        <taxon>Eukaryota</taxon>
        <taxon>Fungi</taxon>
        <taxon>Fungi incertae sedis</taxon>
        <taxon>Chytridiomycota</taxon>
        <taxon>Chytridiomycota incertae sedis</taxon>
        <taxon>Chytridiomycetes</taxon>
        <taxon>Spizellomycetales</taxon>
        <taxon>Spizellomycetaceae</taxon>
        <taxon>Spizellomyces</taxon>
    </lineage>
</organism>
<dbReference type="OMA" id="MFCEKAT"/>
<evidence type="ECO:0000256" key="5">
    <source>
        <dbReference type="ARBA" id="ARBA00023242"/>
    </source>
</evidence>
<protein>
    <recommendedName>
        <fullName evidence="3 6">DNA replication complex GINS protein PSF1</fullName>
    </recommendedName>
</protein>
<dbReference type="PANTHER" id="PTHR12914:SF2">
    <property type="entry name" value="DNA REPLICATION COMPLEX GINS PROTEIN PSF1"/>
    <property type="match status" value="1"/>
</dbReference>
<dbReference type="OrthoDB" id="10252587at2759"/>
<dbReference type="VEuPathDB" id="FungiDB:SPPG_08061"/>
<reference evidence="9 10" key="1">
    <citation type="submission" date="2009-08" db="EMBL/GenBank/DDBJ databases">
        <title>The Genome Sequence of Spizellomyces punctatus strain DAOM BR117.</title>
        <authorList>
            <consortium name="The Broad Institute Genome Sequencing Platform"/>
            <person name="Russ C."/>
            <person name="Cuomo C."/>
            <person name="Shea T."/>
            <person name="Young S.K."/>
            <person name="Zeng Q."/>
            <person name="Koehrsen M."/>
            <person name="Haas B."/>
            <person name="Borodovsky M."/>
            <person name="Guigo R."/>
            <person name="Alvarado L."/>
            <person name="Berlin A."/>
            <person name="Bochicchio J."/>
            <person name="Borenstein D."/>
            <person name="Chapman S."/>
            <person name="Chen Z."/>
            <person name="Engels R."/>
            <person name="Freedman E."/>
            <person name="Gellesch M."/>
            <person name="Goldberg J."/>
            <person name="Griggs A."/>
            <person name="Gujja S."/>
            <person name="Heiman D."/>
            <person name="Hepburn T."/>
            <person name="Howarth C."/>
            <person name="Jen D."/>
            <person name="Larson L."/>
            <person name="Lewis B."/>
            <person name="Mehta T."/>
            <person name="Park D."/>
            <person name="Pearson M."/>
            <person name="Roberts A."/>
            <person name="Saif S."/>
            <person name="Shenoy N."/>
            <person name="Sisk P."/>
            <person name="Stolte C."/>
            <person name="Sykes S."/>
            <person name="Thomson T."/>
            <person name="Walk T."/>
            <person name="White J."/>
            <person name="Yandava C."/>
            <person name="Burger G."/>
            <person name="Gray M.W."/>
            <person name="Holland P.W.H."/>
            <person name="King N."/>
            <person name="Lang F.B.F."/>
            <person name="Roger A.J."/>
            <person name="Ruiz-Trillo I."/>
            <person name="Lander E."/>
            <person name="Nusbaum C."/>
        </authorList>
    </citation>
    <scope>NUCLEOTIDE SEQUENCE [LARGE SCALE GENOMIC DNA]</scope>
    <source>
        <strain evidence="9 10">DAOM BR117</strain>
    </source>
</reference>
<dbReference type="GO" id="GO:1902975">
    <property type="term" value="P:mitotic DNA replication initiation"/>
    <property type="evidence" value="ECO:0007669"/>
    <property type="project" value="EnsemblFungi"/>
</dbReference>
<dbReference type="InterPro" id="IPR005339">
    <property type="entry name" value="GINS_Psf1"/>
</dbReference>
<gene>
    <name evidence="9" type="ORF">SPPG_08061</name>
</gene>
<dbReference type="GO" id="GO:1902983">
    <property type="term" value="P:DNA strand elongation involved in mitotic DNA replication"/>
    <property type="evidence" value="ECO:0007669"/>
    <property type="project" value="EnsemblFungi"/>
</dbReference>
<keyword evidence="5 6" id="KW-0539">Nucleus</keyword>
<sequence>MSIYSDDALKLVKDAKRTAETPSLSPYRDDLVRNVLLEMRHLEASLRDILAQREKALPEQVTGLTAAATMHHLALRRSKRCLLAYTRHRVDRILDTLWELGGGSGSSNAALPADLRRNLSSSEADFITGYTGLVSEYRGQFLEVDLGAALVPPRDLFVEVRVLKDCGEVMTENGAVRLVKNSQHYLRRTDVEPFITAGYLKHIE</sequence>
<proteinExistence type="inferred from homology"/>
<dbReference type="GeneID" id="27691239"/>
<evidence type="ECO:0000259" key="7">
    <source>
        <dbReference type="Pfam" id="PF05916"/>
    </source>
</evidence>
<evidence type="ECO:0000313" key="9">
    <source>
        <dbReference type="EMBL" id="KNC96470.1"/>
    </source>
</evidence>
<evidence type="ECO:0000256" key="1">
    <source>
        <dbReference type="ARBA" id="ARBA00004123"/>
    </source>
</evidence>
<evidence type="ECO:0000313" key="10">
    <source>
        <dbReference type="Proteomes" id="UP000053201"/>
    </source>
</evidence>
<accession>A0A0L0H4N2</accession>
<feature type="domain" description="GINS subunit" evidence="7">
    <location>
        <begin position="70"/>
        <end position="140"/>
    </location>
</feature>
<dbReference type="AlphaFoldDB" id="A0A0L0H4N2"/>
<dbReference type="InParanoid" id="A0A0L0H4N2"/>
<dbReference type="EMBL" id="KQ257468">
    <property type="protein sequence ID" value="KNC96470.1"/>
    <property type="molecule type" value="Genomic_DNA"/>
</dbReference>
<evidence type="ECO:0000256" key="6">
    <source>
        <dbReference type="RuleBase" id="RU368085"/>
    </source>
</evidence>
<evidence type="ECO:0000256" key="2">
    <source>
        <dbReference type="ARBA" id="ARBA00006677"/>
    </source>
</evidence>
<dbReference type="CDD" id="cd11710">
    <property type="entry name" value="GINS_A_psf1"/>
    <property type="match status" value="1"/>
</dbReference>
<feature type="domain" description="DNA replication complex GINS protein PSF1 C-terminal" evidence="8">
    <location>
        <begin position="155"/>
        <end position="203"/>
    </location>
</feature>
<evidence type="ECO:0000259" key="8">
    <source>
        <dbReference type="Pfam" id="PF24997"/>
    </source>
</evidence>
<dbReference type="GO" id="GO:0000727">
    <property type="term" value="P:double-strand break repair via break-induced replication"/>
    <property type="evidence" value="ECO:0007669"/>
    <property type="project" value="EnsemblFungi"/>
</dbReference>
<dbReference type="STRING" id="645134.A0A0L0H4N2"/>
<dbReference type="InterPro" id="IPR056783">
    <property type="entry name" value="PSF1_C"/>
</dbReference>
<comment type="subunit">
    <text evidence="6">Component of the GINS complex.</text>
</comment>
<evidence type="ECO:0000256" key="4">
    <source>
        <dbReference type="ARBA" id="ARBA00022705"/>
    </source>
</evidence>
<dbReference type="PANTHER" id="PTHR12914">
    <property type="entry name" value="PARTNER OF SLD5"/>
    <property type="match status" value="1"/>
</dbReference>
<dbReference type="GO" id="GO:0071162">
    <property type="term" value="C:CMG complex"/>
    <property type="evidence" value="ECO:0007669"/>
    <property type="project" value="EnsemblFungi"/>
</dbReference>
<comment type="function">
    <text evidence="6">Required for correct functioning of the GINS complex, a complex that plays an essential role in the initiation of DNA replication, and progression of DNA replication forks. GINS complex seems to bind preferentially to single-stranded DNA.</text>
</comment>
<dbReference type="Pfam" id="PF24997">
    <property type="entry name" value="PSF1_C"/>
    <property type="match status" value="1"/>
</dbReference>
<comment type="similarity">
    <text evidence="2 6">Belongs to the GINS1/PSF1 family.</text>
</comment>
<keyword evidence="4 6" id="KW-0235">DNA replication</keyword>
<dbReference type="eggNOG" id="KOG3303">
    <property type="taxonomic scope" value="Eukaryota"/>
</dbReference>
<evidence type="ECO:0000256" key="3">
    <source>
        <dbReference type="ARBA" id="ARBA00015143"/>
    </source>
</evidence>
<dbReference type="GO" id="GO:0000811">
    <property type="term" value="C:GINS complex"/>
    <property type="evidence" value="ECO:0007669"/>
    <property type="project" value="UniProtKB-UniRule"/>
</dbReference>
<dbReference type="FunCoup" id="A0A0L0H4N2">
    <property type="interactions" value="214"/>
</dbReference>
<comment type="subcellular location">
    <subcellularLocation>
        <location evidence="1 6">Nucleus</location>
    </subcellularLocation>
</comment>
<dbReference type="GO" id="GO:0043596">
    <property type="term" value="C:nuclear replication fork"/>
    <property type="evidence" value="ECO:0007669"/>
    <property type="project" value="EnsemblFungi"/>
</dbReference>
<dbReference type="CDD" id="cd21696">
    <property type="entry name" value="GINS_B_Psf1"/>
    <property type="match status" value="1"/>
</dbReference>
<dbReference type="InterPro" id="IPR036224">
    <property type="entry name" value="GINS_bundle-like_dom_sf"/>
</dbReference>
<dbReference type="Gene3D" id="1.20.58.1030">
    <property type="match status" value="1"/>
</dbReference>